<keyword evidence="5 9" id="KW-0808">Transferase</keyword>
<dbReference type="GO" id="GO:0030788">
    <property type="term" value="F:precorrin-2 C20-methyltransferase activity"/>
    <property type="evidence" value="ECO:0007669"/>
    <property type="project" value="UniProtKB-EC"/>
</dbReference>
<dbReference type="PANTHER" id="PTHR43467">
    <property type="entry name" value="COBALT-PRECORRIN-2 C(20)-METHYLTRANSFERASE"/>
    <property type="match status" value="1"/>
</dbReference>
<name>A0A0W8G941_9ZZZZ</name>
<evidence type="ECO:0000256" key="6">
    <source>
        <dbReference type="ARBA" id="ARBA00022691"/>
    </source>
</evidence>
<evidence type="ECO:0000256" key="4">
    <source>
        <dbReference type="ARBA" id="ARBA00022603"/>
    </source>
</evidence>
<accession>A0A0W8G941</accession>
<reference evidence="9" key="1">
    <citation type="journal article" date="2015" name="Proc. Natl. Acad. Sci. U.S.A.">
        <title>Networks of energetic and metabolic interactions define dynamics in microbial communities.</title>
        <authorList>
            <person name="Embree M."/>
            <person name="Liu J.K."/>
            <person name="Al-Bassam M.M."/>
            <person name="Zengler K."/>
        </authorList>
    </citation>
    <scope>NUCLEOTIDE SEQUENCE</scope>
</reference>
<dbReference type="UniPathway" id="UPA00148"/>
<protein>
    <submittedName>
        <fullName evidence="9">Cobalt-precorrin-2 c20-methyltransferase</fullName>
        <ecNumber evidence="9">2.1.1.130</ecNumber>
    </submittedName>
</protein>
<proteinExistence type="inferred from homology"/>
<dbReference type="CDD" id="cd11645">
    <property type="entry name" value="Precorrin_2_C20_MT"/>
    <property type="match status" value="1"/>
</dbReference>
<dbReference type="EC" id="2.1.1.130" evidence="9"/>
<keyword evidence="3" id="KW-0169">Cobalamin biosynthesis</keyword>
<evidence type="ECO:0000256" key="3">
    <source>
        <dbReference type="ARBA" id="ARBA00022573"/>
    </source>
</evidence>
<dbReference type="Gene3D" id="3.40.1010.10">
    <property type="entry name" value="Cobalt-precorrin-4 Transmethylase, Domain 1"/>
    <property type="match status" value="1"/>
</dbReference>
<evidence type="ECO:0000256" key="1">
    <source>
        <dbReference type="ARBA" id="ARBA00004953"/>
    </source>
</evidence>
<dbReference type="InterPro" id="IPR000878">
    <property type="entry name" value="4pyrrol_Mease"/>
</dbReference>
<feature type="domain" description="Tetrapyrrole methylase" evidence="8">
    <location>
        <begin position="5"/>
        <end position="215"/>
    </location>
</feature>
<comment type="similarity">
    <text evidence="2">Belongs to the precorrin methyltransferase family.</text>
</comment>
<sequence>MTVGTLYGIGVGPGDPELLTLKAARVLGRADVILAASSTKNDYSLAQGIVSPHLRPGARVVRLGFPMTRDREVLDAAWEKNARLTADILESGRDAAFITLGDPLLYSTFGYLLPRLRALSPGARVRIVPGITSFQAAAAASGEILAESGENLLILSGVDDAARLAALVDTADRAVILKAYRNFPAIREMLRRAGRDGQTVFATRLGIDGEQVVRGLDRAPDAPHYLSLCLVGKRNGSGPLKDAAGETGDADGGEGGEAISGS</sequence>
<dbReference type="InterPro" id="IPR014776">
    <property type="entry name" value="4pyrrole_Mease_sub2"/>
</dbReference>
<evidence type="ECO:0000256" key="5">
    <source>
        <dbReference type="ARBA" id="ARBA00022679"/>
    </source>
</evidence>
<dbReference type="GO" id="GO:0009236">
    <property type="term" value="P:cobalamin biosynthetic process"/>
    <property type="evidence" value="ECO:0007669"/>
    <property type="project" value="UniProtKB-UniPathway"/>
</dbReference>
<evidence type="ECO:0000256" key="2">
    <source>
        <dbReference type="ARBA" id="ARBA00005879"/>
    </source>
</evidence>
<comment type="caution">
    <text evidence="9">The sequence shown here is derived from an EMBL/GenBank/DDBJ whole genome shotgun (WGS) entry which is preliminary data.</text>
</comment>
<dbReference type="PIRSF" id="PIRSF036427">
    <property type="entry name" value="Precrrn-2_mtase"/>
    <property type="match status" value="1"/>
</dbReference>
<dbReference type="Pfam" id="PF00590">
    <property type="entry name" value="TP_methylase"/>
    <property type="match status" value="1"/>
</dbReference>
<dbReference type="Gene3D" id="3.30.950.10">
    <property type="entry name" value="Methyltransferase, Cobalt-precorrin-4 Transmethylase, Domain 2"/>
    <property type="match status" value="1"/>
</dbReference>
<keyword evidence="4 9" id="KW-0489">Methyltransferase</keyword>
<dbReference type="InterPro" id="IPR012382">
    <property type="entry name" value="CobI/CbiL"/>
</dbReference>
<dbReference type="AlphaFoldDB" id="A0A0W8G941"/>
<organism evidence="9">
    <name type="scientific">hydrocarbon metagenome</name>
    <dbReference type="NCBI Taxonomy" id="938273"/>
    <lineage>
        <taxon>unclassified sequences</taxon>
        <taxon>metagenomes</taxon>
        <taxon>ecological metagenomes</taxon>
    </lineage>
</organism>
<evidence type="ECO:0000259" key="8">
    <source>
        <dbReference type="Pfam" id="PF00590"/>
    </source>
</evidence>
<dbReference type="InterPro" id="IPR035996">
    <property type="entry name" value="4pyrrol_Methylase_sf"/>
</dbReference>
<dbReference type="InterPro" id="IPR006364">
    <property type="entry name" value="CobI/CbiL/CobIJ_dom"/>
</dbReference>
<feature type="region of interest" description="Disordered" evidence="7">
    <location>
        <begin position="240"/>
        <end position="262"/>
    </location>
</feature>
<dbReference type="InterPro" id="IPR014777">
    <property type="entry name" value="4pyrrole_Mease_sub1"/>
</dbReference>
<dbReference type="PANTHER" id="PTHR43467:SF2">
    <property type="entry name" value="COBALT-PRECORRIN-2 C(20)-METHYLTRANSFERASE"/>
    <property type="match status" value="1"/>
</dbReference>
<evidence type="ECO:0000256" key="7">
    <source>
        <dbReference type="SAM" id="MobiDB-lite"/>
    </source>
</evidence>
<comment type="pathway">
    <text evidence="1">Cofactor biosynthesis; adenosylcobalamin biosynthesis.</text>
</comment>
<keyword evidence="6" id="KW-0949">S-adenosyl-L-methionine</keyword>
<dbReference type="NCBIfam" id="TIGR01467">
    <property type="entry name" value="cobI_cbiL"/>
    <property type="match status" value="1"/>
</dbReference>
<gene>
    <name evidence="9" type="ORF">ASZ90_001128</name>
</gene>
<dbReference type="GO" id="GO:0032259">
    <property type="term" value="P:methylation"/>
    <property type="evidence" value="ECO:0007669"/>
    <property type="project" value="UniProtKB-KW"/>
</dbReference>
<dbReference type="SUPFAM" id="SSF53790">
    <property type="entry name" value="Tetrapyrrole methylase"/>
    <property type="match status" value="1"/>
</dbReference>
<dbReference type="EMBL" id="LNQE01000148">
    <property type="protein sequence ID" value="KUG28995.1"/>
    <property type="molecule type" value="Genomic_DNA"/>
</dbReference>
<evidence type="ECO:0000313" key="9">
    <source>
        <dbReference type="EMBL" id="KUG28995.1"/>
    </source>
</evidence>